<comment type="caution">
    <text evidence="1">The sequence shown here is derived from an EMBL/GenBank/DDBJ whole genome shotgun (WGS) entry which is preliminary data.</text>
</comment>
<gene>
    <name evidence="1" type="ORF">SteCoe_25352</name>
</gene>
<protein>
    <submittedName>
        <fullName evidence="1">Uncharacterized protein</fullName>
    </submittedName>
</protein>
<organism evidence="1 2">
    <name type="scientific">Stentor coeruleus</name>
    <dbReference type="NCBI Taxonomy" id="5963"/>
    <lineage>
        <taxon>Eukaryota</taxon>
        <taxon>Sar</taxon>
        <taxon>Alveolata</taxon>
        <taxon>Ciliophora</taxon>
        <taxon>Postciliodesmatophora</taxon>
        <taxon>Heterotrichea</taxon>
        <taxon>Heterotrichida</taxon>
        <taxon>Stentoridae</taxon>
        <taxon>Stentor</taxon>
    </lineage>
</organism>
<sequence length="533" mass="62389">MNLVVCQKEENRVYKLAKVDTTTLRGAENLIGNPILDIIGNAMKLQRREKPKCKYVHFSVNSSGYLEQIEKYYRTLSVNKTFQLKGIIDKFDTNFKLNSYNTRDFLLSLSILMPCEIASVDKFTIFPDVIDKILNKSIPKKLVKSIMEEISLGTLEEILKSYENVLVVSFLSNDHETNITLIESLFGTTASLYKKKSAYIQLCEINKKRILVVSGKITLDRLSQDTAKFLEFVTSISDLILITIDPKEKKYIRNLVAQVSFCTKRINDPKLYDFSIFLGIYPVSKSYEMSSFTESELFMTKKYGHFALVSKNQSEFKAECSRVLIKILEFPNRWEGEQLNQIIKTILPQIYVQDNHSFEYWNSDNKDETYDNPTDKMCLSKGICDFTVVYEKIRGQRNKEFALKEERKWFNHSMQQNGTKHFCNEKCMYCHGFCELEYGHFGYHSLKMHRHGVKFCDIAYYNEVSKIILNPKPDHPSLKNSVNKWHDFNWETPWESIFELNYEEKIKNFYEKSTTVMLNQIPINEEKDVCVCF</sequence>
<proteinExistence type="predicted"/>
<keyword evidence="2" id="KW-1185">Reference proteome</keyword>
<dbReference type="AlphaFoldDB" id="A0A1R2BFF6"/>
<name>A0A1R2BFF6_9CILI</name>
<reference evidence="1 2" key="1">
    <citation type="submission" date="2016-11" db="EMBL/GenBank/DDBJ databases">
        <title>The macronuclear genome of Stentor coeruleus: a giant cell with tiny introns.</title>
        <authorList>
            <person name="Slabodnick M."/>
            <person name="Ruby J.G."/>
            <person name="Reiff S.B."/>
            <person name="Swart E.C."/>
            <person name="Gosai S."/>
            <person name="Prabakaran S."/>
            <person name="Witkowska E."/>
            <person name="Larue G.E."/>
            <person name="Fisher S."/>
            <person name="Freeman R.M."/>
            <person name="Gunawardena J."/>
            <person name="Chu W."/>
            <person name="Stover N.A."/>
            <person name="Gregory B.D."/>
            <person name="Nowacki M."/>
            <person name="Derisi J."/>
            <person name="Roy S.W."/>
            <person name="Marshall W.F."/>
            <person name="Sood P."/>
        </authorList>
    </citation>
    <scope>NUCLEOTIDE SEQUENCE [LARGE SCALE GENOMIC DNA]</scope>
    <source>
        <strain evidence="1">WM001</strain>
    </source>
</reference>
<dbReference type="Proteomes" id="UP000187209">
    <property type="component" value="Unassembled WGS sequence"/>
</dbReference>
<evidence type="ECO:0000313" key="1">
    <source>
        <dbReference type="EMBL" id="OMJ75503.1"/>
    </source>
</evidence>
<evidence type="ECO:0000313" key="2">
    <source>
        <dbReference type="Proteomes" id="UP000187209"/>
    </source>
</evidence>
<accession>A0A1R2BFF6</accession>
<dbReference type="EMBL" id="MPUH01000687">
    <property type="protein sequence ID" value="OMJ75503.1"/>
    <property type="molecule type" value="Genomic_DNA"/>
</dbReference>